<keyword evidence="1" id="KW-0732">Signal</keyword>
<evidence type="ECO:0000256" key="1">
    <source>
        <dbReference type="SAM" id="SignalP"/>
    </source>
</evidence>
<proteinExistence type="predicted"/>
<gene>
    <name evidence="2" type="ORF">CAEBREN_04381</name>
</gene>
<dbReference type="AlphaFoldDB" id="G0NVM2"/>
<name>G0NVM2_CAEBE</name>
<evidence type="ECO:0008006" key="4">
    <source>
        <dbReference type="Google" id="ProtNLM"/>
    </source>
</evidence>
<protein>
    <recommendedName>
        <fullName evidence="4">PAN-3 domain-containing protein</fullName>
    </recommendedName>
</protein>
<organism evidence="3">
    <name type="scientific">Caenorhabditis brenneri</name>
    <name type="common">Nematode worm</name>
    <dbReference type="NCBI Taxonomy" id="135651"/>
    <lineage>
        <taxon>Eukaryota</taxon>
        <taxon>Metazoa</taxon>
        <taxon>Ecdysozoa</taxon>
        <taxon>Nematoda</taxon>
        <taxon>Chromadorea</taxon>
        <taxon>Rhabditida</taxon>
        <taxon>Rhabditina</taxon>
        <taxon>Rhabditomorpha</taxon>
        <taxon>Rhabditoidea</taxon>
        <taxon>Rhabditidae</taxon>
        <taxon>Peloderinae</taxon>
        <taxon>Caenorhabditis</taxon>
    </lineage>
</organism>
<feature type="chain" id="PRO_5003405535" description="PAN-3 domain-containing protein" evidence="1">
    <location>
        <begin position="18"/>
        <end position="241"/>
    </location>
</feature>
<dbReference type="PANTHER" id="PTHR47629:SF6">
    <property type="entry name" value="CW DOMAIN-CONTAINING PROTEIN-RELATED"/>
    <property type="match status" value="1"/>
</dbReference>
<dbReference type="EMBL" id="GL379957">
    <property type="protein sequence ID" value="EGT38439.1"/>
    <property type="molecule type" value="Genomic_DNA"/>
</dbReference>
<evidence type="ECO:0000313" key="2">
    <source>
        <dbReference type="EMBL" id="EGT38439.1"/>
    </source>
</evidence>
<reference evidence="3" key="1">
    <citation type="submission" date="2011-07" db="EMBL/GenBank/DDBJ databases">
        <authorList>
            <consortium name="Caenorhabditis brenneri Sequencing and Analysis Consortium"/>
            <person name="Wilson R.K."/>
        </authorList>
    </citation>
    <scope>NUCLEOTIDE SEQUENCE [LARGE SCALE GENOMIC DNA]</scope>
    <source>
        <strain evidence="3">PB2801</strain>
    </source>
</reference>
<dbReference type="HOGENOM" id="CLU_045736_5_1_1"/>
<keyword evidence="3" id="KW-1185">Reference proteome</keyword>
<dbReference type="PANTHER" id="PTHR47629">
    <property type="entry name" value="C-TYPE LECTIN-RELATED"/>
    <property type="match status" value="1"/>
</dbReference>
<dbReference type="Proteomes" id="UP000008068">
    <property type="component" value="Unassembled WGS sequence"/>
</dbReference>
<sequence>MLRVVLFSLFFLPFFYGKQCRMMLIHGDVLGASEFSIEKMNIPMEECHALCYNTNECARHLQDDQCPDLSTPYYTSTDTWLGANNITVMLNKISKNGTQWSIHYSYLACDIRTQLFRRDNYWVCVGARAFDGCAVYTKAEELCKSIGMSLTAPYNFDEWQYFNASKGTYPGYTTALWADGRYGTYTDSTLIGNTFPTTKNNSMCPYIAFTPTVKMRHCDIPKEMSLCLHGAACLMKSWKIN</sequence>
<feature type="signal peptide" evidence="1">
    <location>
        <begin position="1"/>
        <end position="17"/>
    </location>
</feature>
<evidence type="ECO:0000313" key="3">
    <source>
        <dbReference type="Proteomes" id="UP000008068"/>
    </source>
</evidence>
<dbReference type="InParanoid" id="G0NVM2"/>
<accession>G0NVM2</accession>